<evidence type="ECO:0000313" key="2">
    <source>
        <dbReference type="Proteomes" id="UP000648187"/>
    </source>
</evidence>
<gene>
    <name evidence="1" type="ORF">HW555_002944</name>
</gene>
<proteinExistence type="predicted"/>
<reference evidence="1" key="1">
    <citation type="submission" date="2020-08" db="EMBL/GenBank/DDBJ databases">
        <title>Spodoptera exigua strain:BAW_Kor-Di-RS1 Genome sequencing and assembly.</title>
        <authorList>
            <person name="Kim J."/>
            <person name="Nam H.Y."/>
            <person name="Kwon M."/>
            <person name="Choi J.H."/>
            <person name="Cho S.R."/>
            <person name="Kim G.-H."/>
        </authorList>
    </citation>
    <scope>NUCLEOTIDE SEQUENCE</scope>
    <source>
        <strain evidence="1">BAW_Kor-Di-RS1</strain>
        <tissue evidence="1">Whole-body</tissue>
    </source>
</reference>
<sequence>MIVSRHNKTMIKYNTRMQQNIRTTLYCGTIHSFEEVRSEFMCIFHEKSANYHLLEGECPLIIWKNKETGLGRDYINDVLIIWKNKETGLGRDYINDVLIIWKNKETGLGRDYINDVLIEFCKDDVI</sequence>
<comment type="caution">
    <text evidence="1">The sequence shown here is derived from an EMBL/GenBank/DDBJ whole genome shotgun (WGS) entry which is preliminary data.</text>
</comment>
<dbReference type="Proteomes" id="UP000648187">
    <property type="component" value="Unassembled WGS sequence"/>
</dbReference>
<evidence type="ECO:0000313" key="1">
    <source>
        <dbReference type="EMBL" id="KAF9420961.1"/>
    </source>
</evidence>
<dbReference type="EMBL" id="JACKWZ010000027">
    <property type="protein sequence ID" value="KAF9420961.1"/>
    <property type="molecule type" value="Genomic_DNA"/>
</dbReference>
<dbReference type="AlphaFoldDB" id="A0A835L8Y1"/>
<organism evidence="1 2">
    <name type="scientific">Spodoptera exigua</name>
    <name type="common">Beet armyworm</name>
    <name type="synonym">Noctua fulgens</name>
    <dbReference type="NCBI Taxonomy" id="7107"/>
    <lineage>
        <taxon>Eukaryota</taxon>
        <taxon>Metazoa</taxon>
        <taxon>Ecdysozoa</taxon>
        <taxon>Arthropoda</taxon>
        <taxon>Hexapoda</taxon>
        <taxon>Insecta</taxon>
        <taxon>Pterygota</taxon>
        <taxon>Neoptera</taxon>
        <taxon>Endopterygota</taxon>
        <taxon>Lepidoptera</taxon>
        <taxon>Glossata</taxon>
        <taxon>Ditrysia</taxon>
        <taxon>Noctuoidea</taxon>
        <taxon>Noctuidae</taxon>
        <taxon>Amphipyrinae</taxon>
        <taxon>Spodoptera</taxon>
    </lineage>
</organism>
<accession>A0A835L8Y1</accession>
<protein>
    <submittedName>
        <fullName evidence="1">Uncharacterized protein</fullName>
    </submittedName>
</protein>
<name>A0A835L8Y1_SPOEX</name>
<keyword evidence="2" id="KW-1185">Reference proteome</keyword>